<evidence type="ECO:0000256" key="1">
    <source>
        <dbReference type="ARBA" id="ARBA00004123"/>
    </source>
</evidence>
<keyword evidence="4" id="KW-0227">DNA damage</keyword>
<dbReference type="GO" id="GO:0007064">
    <property type="term" value="P:mitotic sister chromatid cohesion"/>
    <property type="evidence" value="ECO:0007669"/>
    <property type="project" value="EnsemblFungi"/>
</dbReference>
<feature type="compositionally biased region" description="Basic and acidic residues" evidence="10">
    <location>
        <begin position="1017"/>
        <end position="1030"/>
    </location>
</feature>
<comment type="subcellular location">
    <subcellularLocation>
        <location evidence="1">Nucleus</location>
    </subcellularLocation>
</comment>
<feature type="region of interest" description="Disordered" evidence="10">
    <location>
        <begin position="954"/>
        <end position="973"/>
    </location>
</feature>
<gene>
    <name evidence="12" type="primary">KAFR0D03970</name>
    <name evidence="12" type="ORF">KAFR_0D03970</name>
</gene>
<proteinExistence type="inferred from homology"/>
<dbReference type="PANTHER" id="PTHR22940">
    <property type="entry name" value="TIMEOUT/TIMELESS-2"/>
    <property type="match status" value="1"/>
</dbReference>
<evidence type="ECO:0000256" key="9">
    <source>
        <dbReference type="ARBA" id="ARBA00023306"/>
    </source>
</evidence>
<evidence type="ECO:0000313" key="13">
    <source>
        <dbReference type="Proteomes" id="UP000005220"/>
    </source>
</evidence>
<reference evidence="12 13" key="1">
    <citation type="journal article" date="2011" name="Proc. Natl. Acad. Sci. U.S.A.">
        <title>Evolutionary erosion of yeast sex chromosomes by mating-type switching accidents.</title>
        <authorList>
            <person name="Gordon J.L."/>
            <person name="Armisen D."/>
            <person name="Proux-Wera E."/>
            <person name="Oheigeartaigh S.S."/>
            <person name="Byrne K.P."/>
            <person name="Wolfe K.H."/>
        </authorList>
    </citation>
    <scope>NUCLEOTIDE SEQUENCE [LARGE SCALE GENOMIC DNA]</scope>
    <source>
        <strain evidence="13">ATCC 22294 / BCRC 22015 / CBS 2517 / CECT 1963 / NBRC 1671 / NRRL Y-8276</strain>
    </source>
</reference>
<dbReference type="HOGENOM" id="CLU_008440_0_0_1"/>
<dbReference type="InterPro" id="IPR044998">
    <property type="entry name" value="Timeless"/>
</dbReference>
<evidence type="ECO:0000256" key="10">
    <source>
        <dbReference type="SAM" id="MobiDB-lite"/>
    </source>
</evidence>
<keyword evidence="7" id="KW-0539">Nucleus</keyword>
<dbReference type="InterPro" id="IPR006906">
    <property type="entry name" value="Timeless_N"/>
</dbReference>
<evidence type="ECO:0000256" key="2">
    <source>
        <dbReference type="ARBA" id="ARBA00008174"/>
    </source>
</evidence>
<organism evidence="12 13">
    <name type="scientific">Kazachstania africana (strain ATCC 22294 / BCRC 22015 / CBS 2517 / CECT 1963 / NBRC 1671 / NRRL Y-8276)</name>
    <name type="common">Yeast</name>
    <name type="synonym">Kluyveromyces africanus</name>
    <dbReference type="NCBI Taxonomy" id="1071382"/>
    <lineage>
        <taxon>Eukaryota</taxon>
        <taxon>Fungi</taxon>
        <taxon>Dikarya</taxon>
        <taxon>Ascomycota</taxon>
        <taxon>Saccharomycotina</taxon>
        <taxon>Saccharomycetes</taxon>
        <taxon>Saccharomycetales</taxon>
        <taxon>Saccharomycetaceae</taxon>
        <taxon>Kazachstania</taxon>
    </lineage>
</organism>
<feature type="compositionally biased region" description="Basic and acidic residues" evidence="10">
    <location>
        <begin position="1144"/>
        <end position="1158"/>
    </location>
</feature>
<feature type="region of interest" description="Disordered" evidence="10">
    <location>
        <begin position="990"/>
        <end position="1046"/>
    </location>
</feature>
<dbReference type="GeneID" id="13882369"/>
<dbReference type="STRING" id="1071382.H2AUJ5"/>
<evidence type="ECO:0000256" key="8">
    <source>
        <dbReference type="ARBA" id="ARBA00023254"/>
    </source>
</evidence>
<dbReference type="GO" id="GO:0031298">
    <property type="term" value="C:replication fork protection complex"/>
    <property type="evidence" value="ECO:0007669"/>
    <property type="project" value="EnsemblFungi"/>
</dbReference>
<evidence type="ECO:0000256" key="4">
    <source>
        <dbReference type="ARBA" id="ARBA00022763"/>
    </source>
</evidence>
<dbReference type="FunCoup" id="H2AUJ5">
    <property type="interactions" value="76"/>
</dbReference>
<dbReference type="GO" id="GO:0003677">
    <property type="term" value="F:DNA binding"/>
    <property type="evidence" value="ECO:0007669"/>
    <property type="project" value="TreeGrafter"/>
</dbReference>
<feature type="region of interest" description="Disordered" evidence="10">
    <location>
        <begin position="1139"/>
        <end position="1216"/>
    </location>
</feature>
<dbReference type="GO" id="GO:0006281">
    <property type="term" value="P:DNA repair"/>
    <property type="evidence" value="ECO:0007669"/>
    <property type="project" value="UniProtKB-KW"/>
</dbReference>
<feature type="compositionally biased region" description="Acidic residues" evidence="10">
    <location>
        <begin position="1199"/>
        <end position="1216"/>
    </location>
</feature>
<feature type="compositionally biased region" description="Basic residues" evidence="10">
    <location>
        <begin position="1003"/>
        <end position="1016"/>
    </location>
</feature>
<dbReference type="PANTHER" id="PTHR22940:SF4">
    <property type="entry name" value="PROTEIN TIMELESS HOMOLOG"/>
    <property type="match status" value="1"/>
</dbReference>
<keyword evidence="9" id="KW-0131">Cell cycle</keyword>
<keyword evidence="6" id="KW-0234">DNA repair</keyword>
<dbReference type="GO" id="GO:0000076">
    <property type="term" value="P:DNA replication checkpoint signaling"/>
    <property type="evidence" value="ECO:0007669"/>
    <property type="project" value="EnsemblFungi"/>
</dbReference>
<dbReference type="KEGG" id="kaf:KAFR_0D03970"/>
<dbReference type="GO" id="GO:0005829">
    <property type="term" value="C:cytosol"/>
    <property type="evidence" value="ECO:0007669"/>
    <property type="project" value="EnsemblFungi"/>
</dbReference>
<dbReference type="Proteomes" id="UP000005220">
    <property type="component" value="Chromosome 4"/>
</dbReference>
<dbReference type="EMBL" id="HE650824">
    <property type="protein sequence ID" value="CCF58045.1"/>
    <property type="molecule type" value="Genomic_DNA"/>
</dbReference>
<dbReference type="GO" id="GO:0043570">
    <property type="term" value="P:maintenance of DNA repeat elements"/>
    <property type="evidence" value="ECO:0007669"/>
    <property type="project" value="EnsemblFungi"/>
</dbReference>
<evidence type="ECO:0000259" key="11">
    <source>
        <dbReference type="Pfam" id="PF04821"/>
    </source>
</evidence>
<keyword evidence="5" id="KW-0236">DNA replication inhibitor</keyword>
<dbReference type="OrthoDB" id="310853at2759"/>
<evidence type="ECO:0000256" key="3">
    <source>
        <dbReference type="ARBA" id="ARBA00021529"/>
    </source>
</evidence>
<dbReference type="RefSeq" id="XP_003957180.1">
    <property type="nucleotide sequence ID" value="XM_003957131.1"/>
</dbReference>
<dbReference type="eggNOG" id="KOG1974">
    <property type="taxonomic scope" value="Eukaryota"/>
</dbReference>
<dbReference type="GO" id="GO:0051321">
    <property type="term" value="P:meiotic cell cycle"/>
    <property type="evidence" value="ECO:0007669"/>
    <property type="project" value="UniProtKB-KW"/>
</dbReference>
<dbReference type="GO" id="GO:0043111">
    <property type="term" value="P:replication fork arrest"/>
    <property type="evidence" value="ECO:0007669"/>
    <property type="project" value="EnsemblFungi"/>
</dbReference>
<dbReference type="AlphaFoldDB" id="H2AUJ5"/>
<dbReference type="InParanoid" id="H2AUJ5"/>
<dbReference type="Pfam" id="PF04821">
    <property type="entry name" value="TIMELESS"/>
    <property type="match status" value="1"/>
</dbReference>
<comment type="similarity">
    <text evidence="2">Belongs to the timeless family.</text>
</comment>
<name>H2AUJ5_KAZAF</name>
<feature type="compositionally biased region" description="Basic and acidic residues" evidence="10">
    <location>
        <begin position="1169"/>
        <end position="1190"/>
    </location>
</feature>
<evidence type="ECO:0000256" key="5">
    <source>
        <dbReference type="ARBA" id="ARBA00022880"/>
    </source>
</evidence>
<feature type="compositionally biased region" description="Basic and acidic residues" evidence="10">
    <location>
        <begin position="954"/>
        <end position="970"/>
    </location>
</feature>
<evidence type="ECO:0000313" key="12">
    <source>
        <dbReference type="EMBL" id="CCF58045.1"/>
    </source>
</evidence>
<keyword evidence="8" id="KW-0469">Meiosis</keyword>
<dbReference type="GO" id="GO:0031297">
    <property type="term" value="P:replication fork processing"/>
    <property type="evidence" value="ECO:0007669"/>
    <property type="project" value="EnsemblFungi"/>
</dbReference>
<sequence length="1233" mass="141897">MDVPDASKTVLRARIALLATAIGGPDYTSSIEPPPYKLGDDCLACLKDLKRWFKLVDDQQNRWDVAMAAAEYKIVIDDLLPILIDWENRSAQEAKIARKHRSNVDKESEMASPFTSKNYFDKVALHCLQLLVLMTWPLILTDQSTMNQVNNYAELKKYQLLYKKMILSMSNGKALKAVIRLALNVVKIDRLSRTPRDNVILKLALNFFRNIIAIEPGELMITKRKIMPRGINSVDTLPPNVSMDDISLTAVIDCFQQNKVFGFLLTLSNSLNSEFDQDFINIPLLEIMFYLTKDLNQKYFFRTPTNKLSKGSNDSTHEPLISAPQLELSELLKKEQHLKMNLVKNTSSRHSRFGALLSIETPDKVRLTVSGSQHLLNDAAALQKLDGRKKWKKRVIQSKDDVLEEGLPNSLLNSQSDTMGLRGSTLKVFTKFINSFIDTSFNILLHSVTNHFTTEQDRLITLEQVEYLLFFSWFLKYQNLRSMNDHATDISAVSEALRETSFIFVSHLLRSAYELKNWIVVHAGMIAFNELLILVGNEKSSDEDLDDIEFIISRLFGDERIQLLSNLPKTASKHSLQYMKSCVNLTHTVLKALEQYSTNDNKLIVAGKGRRRHKANITKQDIETLMEQEDIDRDEALDILSSRLKEFEVNFKKVQASYVNDPTIDMYINFLQRYRELDHGFIKKVIAFFHRIFIQAKEETYLFRIDLIILLRDILSMEGLERTARVRRHVEEFSNHYLHRLKDRLKKSPAWFIGLLFPSLHDSEVGYFQRYGENKILKREQFYGVPPSRFKNIKDAEALPKSVLKDMKFGIIVSAMIDDGKIELLEELKEHLKNTLNVFKAWLTVNVSMERETENPPNEYFKSVQEPRNPLLLDKDLRALLLLCDYLIPMTASEKCYLPGTVEITTLEESLTLIEKYMTTSFETPNGLPSSSYLIRPQLNMSYDNPIDEDGWNGHDSYDYDDPSIVRDSDVSDNDNDYFKDLDGTMDEKLRGRKVTKGLATSKKVKHNKKRPKKNLPKHDIEQNIEEQSKKKSHQAVSSREYISDSDDEDDAMTSIFFENENYMRWLLDRHNGQLTDEMFKLFGKFTAERMQNHGSVTSDFSALFQGPVPSIDAIKVSTVDSLAPKTLIDFSYKVTETNDNANETEHSSEEEFVDKHAPSSNSIENNQLDERQTTSKNEDQQKKRPRDNESQSSRISEDTSEELSDDGYKSEDEEGIAVVKKKSKIIFSDDDE</sequence>
<feature type="domain" description="Timeless N-terminal" evidence="11">
    <location>
        <begin position="35"/>
        <end position="359"/>
    </location>
</feature>
<evidence type="ECO:0000256" key="6">
    <source>
        <dbReference type="ARBA" id="ARBA00023204"/>
    </source>
</evidence>
<protein>
    <recommendedName>
        <fullName evidence="3">Topoisomerase 1-associated factor 1</fullName>
    </recommendedName>
</protein>
<evidence type="ECO:0000256" key="7">
    <source>
        <dbReference type="ARBA" id="ARBA00023242"/>
    </source>
</evidence>
<accession>H2AUJ5</accession>
<keyword evidence="13" id="KW-1185">Reference proteome</keyword>